<reference evidence="1 2" key="1">
    <citation type="submission" date="2018-05" db="EMBL/GenBank/DDBJ databases">
        <title>Rhodobacteraceae gen. nov., sp. nov. isolated from sea water.</title>
        <authorList>
            <person name="Ren Y."/>
        </authorList>
    </citation>
    <scope>NUCLEOTIDE SEQUENCE [LARGE SCALE GENOMIC DNA]</scope>
    <source>
        <strain evidence="1 2">TG-679</strain>
    </source>
</reference>
<dbReference type="Proteomes" id="UP000245680">
    <property type="component" value="Unassembled WGS sequence"/>
</dbReference>
<gene>
    <name evidence="1" type="ORF">DKT77_13745</name>
</gene>
<accession>A0A2V2LI26</accession>
<organism evidence="1 2">
    <name type="scientific">Meridianimarinicoccus roseus</name>
    <dbReference type="NCBI Taxonomy" id="2072018"/>
    <lineage>
        <taxon>Bacteria</taxon>
        <taxon>Pseudomonadati</taxon>
        <taxon>Pseudomonadota</taxon>
        <taxon>Alphaproteobacteria</taxon>
        <taxon>Rhodobacterales</taxon>
        <taxon>Paracoccaceae</taxon>
        <taxon>Meridianimarinicoccus</taxon>
    </lineage>
</organism>
<comment type="caution">
    <text evidence="1">The sequence shown here is derived from an EMBL/GenBank/DDBJ whole genome shotgun (WGS) entry which is preliminary data.</text>
</comment>
<dbReference type="AlphaFoldDB" id="A0A2V2LI26"/>
<dbReference type="RefSeq" id="WP_109812267.1">
    <property type="nucleotide sequence ID" value="NZ_QGKU01000042.1"/>
</dbReference>
<proteinExistence type="predicted"/>
<keyword evidence="2" id="KW-1185">Reference proteome</keyword>
<evidence type="ECO:0000313" key="1">
    <source>
        <dbReference type="EMBL" id="PWR02059.1"/>
    </source>
</evidence>
<evidence type="ECO:0000313" key="2">
    <source>
        <dbReference type="Proteomes" id="UP000245680"/>
    </source>
</evidence>
<protein>
    <recommendedName>
        <fullName evidence="3">Transglutaminase superfamily protein</fullName>
    </recommendedName>
</protein>
<dbReference type="EMBL" id="QGKU01000042">
    <property type="protein sequence ID" value="PWR02059.1"/>
    <property type="molecule type" value="Genomic_DNA"/>
</dbReference>
<dbReference type="OrthoDB" id="7854984at2"/>
<name>A0A2V2LI26_9RHOB</name>
<sequence>MTEAEDHAYAKALDDFLECHVDGEGRRGAVQVFHAVRALPYRSGPDRTPLGGLRSGRCACTARHMILRDALRRLGFFADVEMVSCDFAAGIPPHPSMPPEVRKLAGSGGVRDVHCWVRARLGENNLSVLMDATWCDAYASVGFPVNTGWNGTGDTRPAAVGVVQATPEDVLASKEELLAVLTDEEASARKAFLAGLSAWLEELPAGQEGGRA</sequence>
<evidence type="ECO:0008006" key="3">
    <source>
        <dbReference type="Google" id="ProtNLM"/>
    </source>
</evidence>